<dbReference type="InterPro" id="IPR001878">
    <property type="entry name" value="Znf_CCHC"/>
</dbReference>
<keyword evidence="14" id="KW-0238">DNA-binding</keyword>
<dbReference type="InterPro" id="IPR021109">
    <property type="entry name" value="Peptidase_aspartic_dom_sf"/>
</dbReference>
<dbReference type="GO" id="GO:0015074">
    <property type="term" value="P:DNA integration"/>
    <property type="evidence" value="ECO:0007669"/>
    <property type="project" value="UniProtKB-KW"/>
</dbReference>
<dbReference type="PROSITE" id="PS50994">
    <property type="entry name" value="INTEGRASE"/>
    <property type="match status" value="1"/>
</dbReference>
<dbReference type="GO" id="GO:0006310">
    <property type="term" value="P:DNA recombination"/>
    <property type="evidence" value="ECO:0007669"/>
    <property type="project" value="UniProtKB-KW"/>
</dbReference>
<keyword evidence="11" id="KW-0229">DNA integration</keyword>
<evidence type="ECO:0000256" key="9">
    <source>
        <dbReference type="ARBA" id="ARBA00022801"/>
    </source>
</evidence>
<dbReference type="OrthoDB" id="1698514at2759"/>
<evidence type="ECO:0000256" key="2">
    <source>
        <dbReference type="ARBA" id="ARBA00022670"/>
    </source>
</evidence>
<feature type="domain" description="Integrase catalytic" evidence="20">
    <location>
        <begin position="1039"/>
        <end position="1206"/>
    </location>
</feature>
<keyword evidence="4" id="KW-0548">Nucleotidyltransferase</keyword>
<dbReference type="InterPro" id="IPR056924">
    <property type="entry name" value="SH3_Tf2-1"/>
</dbReference>
<dbReference type="SMART" id="SM00343">
    <property type="entry name" value="ZnF_C2HC"/>
    <property type="match status" value="1"/>
</dbReference>
<evidence type="ECO:0000256" key="16">
    <source>
        <dbReference type="PROSITE-ProRule" id="PRU00047"/>
    </source>
</evidence>
<keyword evidence="6" id="KW-0479">Metal-binding</keyword>
<comment type="caution">
    <text evidence="21">The sequence shown here is derived from an EMBL/GenBank/DDBJ whole genome shotgun (WGS) entry which is preliminary data.</text>
</comment>
<dbReference type="PROSITE" id="PS50878">
    <property type="entry name" value="RT_POL"/>
    <property type="match status" value="1"/>
</dbReference>
<evidence type="ECO:0000256" key="4">
    <source>
        <dbReference type="ARBA" id="ARBA00022695"/>
    </source>
</evidence>
<dbReference type="FunFam" id="3.10.10.10:FF:000007">
    <property type="entry name" value="Retrovirus-related Pol polyprotein from transposon 17.6-like Protein"/>
    <property type="match status" value="1"/>
</dbReference>
<evidence type="ECO:0000256" key="8">
    <source>
        <dbReference type="ARBA" id="ARBA00022759"/>
    </source>
</evidence>
<keyword evidence="9" id="KW-0378">Hydrolase</keyword>
<evidence type="ECO:0000256" key="15">
    <source>
        <dbReference type="ARBA" id="ARBA00023172"/>
    </source>
</evidence>
<keyword evidence="15" id="KW-0233">DNA recombination</keyword>
<dbReference type="Proteomes" id="UP000701853">
    <property type="component" value="Chromosome 4"/>
</dbReference>
<dbReference type="Gene3D" id="3.10.10.10">
    <property type="entry name" value="HIV Type 1 Reverse Transcriptase, subunit A, domain 1"/>
    <property type="match status" value="1"/>
</dbReference>
<dbReference type="Pfam" id="PF00098">
    <property type="entry name" value="zf-CCHC"/>
    <property type="match status" value="1"/>
</dbReference>
<dbReference type="InterPro" id="IPR043128">
    <property type="entry name" value="Rev_trsase/Diguanyl_cyclase"/>
</dbReference>
<dbReference type="Pfam" id="PF17921">
    <property type="entry name" value="Integrase_H2C2"/>
    <property type="match status" value="1"/>
</dbReference>
<dbReference type="Gene3D" id="1.10.340.70">
    <property type="match status" value="1"/>
</dbReference>
<keyword evidence="22" id="KW-1185">Reference proteome</keyword>
<evidence type="ECO:0000256" key="13">
    <source>
        <dbReference type="ARBA" id="ARBA00022932"/>
    </source>
</evidence>
<evidence type="ECO:0000256" key="17">
    <source>
        <dbReference type="SAM" id="MobiDB-lite"/>
    </source>
</evidence>
<dbReference type="InterPro" id="IPR041588">
    <property type="entry name" value="Integrase_H2C2"/>
</dbReference>
<dbReference type="SUPFAM" id="SSF56672">
    <property type="entry name" value="DNA/RNA polymerases"/>
    <property type="match status" value="1"/>
</dbReference>
<evidence type="ECO:0000256" key="5">
    <source>
        <dbReference type="ARBA" id="ARBA00022722"/>
    </source>
</evidence>
<evidence type="ECO:0000256" key="12">
    <source>
        <dbReference type="ARBA" id="ARBA00022918"/>
    </source>
</evidence>
<keyword evidence="13" id="KW-0239">DNA-directed DNA polymerase</keyword>
<evidence type="ECO:0000259" key="18">
    <source>
        <dbReference type="PROSITE" id="PS50158"/>
    </source>
</evidence>
<reference evidence="21 22" key="1">
    <citation type="journal article" date="2021" name="bioRxiv">
        <title>The Gossypium anomalum genome as a resource for cotton improvement and evolutionary analysis of hybrid incompatibility.</title>
        <authorList>
            <person name="Grover C.E."/>
            <person name="Yuan D."/>
            <person name="Arick M.A."/>
            <person name="Miller E.R."/>
            <person name="Hu G."/>
            <person name="Peterson D.G."/>
            <person name="Wendel J.F."/>
            <person name="Udall J.A."/>
        </authorList>
    </citation>
    <scope>NUCLEOTIDE SEQUENCE [LARGE SCALE GENOMIC DNA]</scope>
    <source>
        <strain evidence="21">JFW-Udall</strain>
        <tissue evidence="21">Leaf</tissue>
    </source>
</reference>
<dbReference type="InterPro" id="IPR050951">
    <property type="entry name" value="Retrovirus_Pol_polyprotein"/>
</dbReference>
<dbReference type="InterPro" id="IPR012337">
    <property type="entry name" value="RNaseH-like_sf"/>
</dbReference>
<dbReference type="InterPro" id="IPR000477">
    <property type="entry name" value="RT_dom"/>
</dbReference>
<dbReference type="InterPro" id="IPR005162">
    <property type="entry name" value="Retrotrans_gag_dom"/>
</dbReference>
<keyword evidence="2" id="KW-0645">Protease</keyword>
<gene>
    <name evidence="21" type="ORF">CXB51_008101</name>
</gene>
<dbReference type="Pfam" id="PF03732">
    <property type="entry name" value="Retrotrans_gag"/>
    <property type="match status" value="1"/>
</dbReference>
<dbReference type="CDD" id="cd01647">
    <property type="entry name" value="RT_LTR"/>
    <property type="match status" value="1"/>
</dbReference>
<protein>
    <recommendedName>
        <fullName evidence="1">RNA-directed DNA polymerase</fullName>
        <ecNumber evidence="1">2.7.7.49</ecNumber>
    </recommendedName>
</protein>
<dbReference type="FunFam" id="3.10.20.370:FF:000001">
    <property type="entry name" value="Retrovirus-related Pol polyprotein from transposon 17.6-like protein"/>
    <property type="match status" value="1"/>
</dbReference>
<dbReference type="GO" id="GO:0004190">
    <property type="term" value="F:aspartic-type endopeptidase activity"/>
    <property type="evidence" value="ECO:0007669"/>
    <property type="project" value="UniProtKB-KW"/>
</dbReference>
<dbReference type="InterPro" id="IPR016197">
    <property type="entry name" value="Chromo-like_dom_sf"/>
</dbReference>
<dbReference type="PANTHER" id="PTHR37984:SF5">
    <property type="entry name" value="PROTEIN NYNRIN-LIKE"/>
    <property type="match status" value="1"/>
</dbReference>
<organism evidence="21 22">
    <name type="scientific">Gossypium anomalum</name>
    <dbReference type="NCBI Taxonomy" id="47600"/>
    <lineage>
        <taxon>Eukaryota</taxon>
        <taxon>Viridiplantae</taxon>
        <taxon>Streptophyta</taxon>
        <taxon>Embryophyta</taxon>
        <taxon>Tracheophyta</taxon>
        <taxon>Spermatophyta</taxon>
        <taxon>Magnoliopsida</taxon>
        <taxon>eudicotyledons</taxon>
        <taxon>Gunneridae</taxon>
        <taxon>Pentapetalae</taxon>
        <taxon>rosids</taxon>
        <taxon>malvids</taxon>
        <taxon>Malvales</taxon>
        <taxon>Malvaceae</taxon>
        <taxon>Malvoideae</taxon>
        <taxon>Gossypium</taxon>
    </lineage>
</organism>
<feature type="domain" description="Reverse transcriptase" evidence="19">
    <location>
        <begin position="511"/>
        <end position="690"/>
    </location>
</feature>
<evidence type="ECO:0000256" key="11">
    <source>
        <dbReference type="ARBA" id="ARBA00022908"/>
    </source>
</evidence>
<keyword evidence="10" id="KW-0460">Magnesium</keyword>
<evidence type="ECO:0000256" key="14">
    <source>
        <dbReference type="ARBA" id="ARBA00023125"/>
    </source>
</evidence>
<feature type="domain" description="CCHC-type" evidence="18">
    <location>
        <begin position="209"/>
        <end position="224"/>
    </location>
</feature>
<dbReference type="CDD" id="cd09274">
    <property type="entry name" value="RNase_HI_RT_Ty3"/>
    <property type="match status" value="1"/>
</dbReference>
<keyword evidence="12" id="KW-0695">RNA-directed DNA polymerase</keyword>
<keyword evidence="5" id="KW-0540">Nuclease</keyword>
<dbReference type="Gene3D" id="3.30.70.270">
    <property type="match status" value="2"/>
</dbReference>
<dbReference type="Pfam" id="PF00078">
    <property type="entry name" value="RVT_1"/>
    <property type="match status" value="1"/>
</dbReference>
<feature type="region of interest" description="Disordered" evidence="17">
    <location>
        <begin position="143"/>
        <end position="186"/>
    </location>
</feature>
<keyword evidence="16" id="KW-0863">Zinc-finger</keyword>
<dbReference type="Gene3D" id="3.10.20.370">
    <property type="match status" value="1"/>
</dbReference>
<dbReference type="Gene3D" id="3.30.420.10">
    <property type="entry name" value="Ribonuclease H-like superfamily/Ribonuclease H"/>
    <property type="match status" value="1"/>
</dbReference>
<dbReference type="SUPFAM" id="SSF53098">
    <property type="entry name" value="Ribonuclease H-like"/>
    <property type="match status" value="1"/>
</dbReference>
<dbReference type="GO" id="GO:0003887">
    <property type="term" value="F:DNA-directed DNA polymerase activity"/>
    <property type="evidence" value="ECO:0007669"/>
    <property type="project" value="UniProtKB-KW"/>
</dbReference>
<dbReference type="Pfam" id="PF17917">
    <property type="entry name" value="RT_RNaseH"/>
    <property type="match status" value="1"/>
</dbReference>
<dbReference type="GO" id="GO:0003964">
    <property type="term" value="F:RNA-directed DNA polymerase activity"/>
    <property type="evidence" value="ECO:0007669"/>
    <property type="project" value="UniProtKB-KW"/>
</dbReference>
<keyword evidence="3" id="KW-0808">Transferase</keyword>
<keyword evidence="16" id="KW-0862">Zinc</keyword>
<dbReference type="GO" id="GO:0006508">
    <property type="term" value="P:proteolysis"/>
    <property type="evidence" value="ECO:0007669"/>
    <property type="project" value="UniProtKB-KW"/>
</dbReference>
<accession>A0A8J5Z8P7</accession>
<dbReference type="FunFam" id="1.10.340.70:FF:000001">
    <property type="entry name" value="Retrovirus-related Pol polyprotein from transposon gypsy-like Protein"/>
    <property type="match status" value="1"/>
</dbReference>
<evidence type="ECO:0000256" key="7">
    <source>
        <dbReference type="ARBA" id="ARBA00022750"/>
    </source>
</evidence>
<keyword evidence="7" id="KW-0064">Aspartyl protease</keyword>
<evidence type="ECO:0000256" key="10">
    <source>
        <dbReference type="ARBA" id="ARBA00022842"/>
    </source>
</evidence>
<dbReference type="Pfam" id="PF24626">
    <property type="entry name" value="SH3_Tf2-1"/>
    <property type="match status" value="1"/>
</dbReference>
<dbReference type="EMBL" id="JAHUZN010000004">
    <property type="protein sequence ID" value="KAG8496935.1"/>
    <property type="molecule type" value="Genomic_DNA"/>
</dbReference>
<dbReference type="PANTHER" id="PTHR37984">
    <property type="entry name" value="PROTEIN CBG26694"/>
    <property type="match status" value="1"/>
</dbReference>
<evidence type="ECO:0000256" key="3">
    <source>
        <dbReference type="ARBA" id="ARBA00022679"/>
    </source>
</evidence>
<dbReference type="GO" id="GO:0008270">
    <property type="term" value="F:zinc ion binding"/>
    <property type="evidence" value="ECO:0007669"/>
    <property type="project" value="UniProtKB-KW"/>
</dbReference>
<dbReference type="PROSITE" id="PS50158">
    <property type="entry name" value="ZF_CCHC"/>
    <property type="match status" value="1"/>
</dbReference>
<dbReference type="GO" id="GO:0004519">
    <property type="term" value="F:endonuclease activity"/>
    <property type="evidence" value="ECO:0007669"/>
    <property type="project" value="UniProtKB-KW"/>
</dbReference>
<proteinExistence type="predicted"/>
<evidence type="ECO:0000256" key="6">
    <source>
        <dbReference type="ARBA" id="ARBA00022723"/>
    </source>
</evidence>
<dbReference type="FunFam" id="3.30.70.270:FF:000020">
    <property type="entry name" value="Transposon Tf2-6 polyprotein-like Protein"/>
    <property type="match status" value="1"/>
</dbReference>
<evidence type="ECO:0000256" key="1">
    <source>
        <dbReference type="ARBA" id="ARBA00012493"/>
    </source>
</evidence>
<dbReference type="SUPFAM" id="SSF50630">
    <property type="entry name" value="Acid proteases"/>
    <property type="match status" value="1"/>
</dbReference>
<dbReference type="InterPro" id="IPR036397">
    <property type="entry name" value="RNaseH_sf"/>
</dbReference>
<dbReference type="InterPro" id="IPR001584">
    <property type="entry name" value="Integrase_cat-core"/>
</dbReference>
<name>A0A8J5Z8P7_9ROSI</name>
<dbReference type="CDD" id="cd00303">
    <property type="entry name" value="retropepsin_like"/>
    <property type="match status" value="1"/>
</dbReference>
<keyword evidence="8" id="KW-0255">Endonuclease</keyword>
<evidence type="ECO:0000313" key="21">
    <source>
        <dbReference type="EMBL" id="KAG8496935.1"/>
    </source>
</evidence>
<evidence type="ECO:0000313" key="22">
    <source>
        <dbReference type="Proteomes" id="UP000701853"/>
    </source>
</evidence>
<dbReference type="InterPro" id="IPR043502">
    <property type="entry name" value="DNA/RNA_pol_sf"/>
</dbReference>
<dbReference type="SUPFAM" id="SSF54160">
    <property type="entry name" value="Chromo domain-like"/>
    <property type="match status" value="1"/>
</dbReference>
<dbReference type="InterPro" id="IPR041373">
    <property type="entry name" value="RT_RNaseH"/>
</dbReference>
<feature type="region of interest" description="Disordered" evidence="17">
    <location>
        <begin position="227"/>
        <end position="263"/>
    </location>
</feature>
<sequence length="1411" mass="163091">MRDSAYYWWRTLISIVPKERVTWDFFQAKFRKKYISQRFTDQKRKEFLELKQGRLTVSEYEREFVRLSRYARECVADEVAMCKRFEEGLNEDLKLLVGILEIKEFVTLVERACKAEKLGKEKKKAESEARDFRKRMAGKTTFSAPKKFRDDTNKSKTATGISIRERPSTDSRVTSVASVGNSRQEKPECTQCGRRHVGECWGKSTNRACYRCGSRDHFIRDCTEPDEKNKVQGTRSTGAAARGRPSRNTRGRSGGQRGISDTAERSEIRALARAYAIRAREEASSPDVITGTFTLFNTDVIALIDPGSTHSYICETLVSNKTLPVESTEFVIRVSNPLGRYVLVDKVCKRCPLVVRGSCFPADLMLLPFDEFDVILGMDWLTVHDAVVNCKRKTIDLRCANDEIIRVQSTVRIGLPVVISLMMAQEHVRKKCEVYLAYVFDDKELEKKLESVPVVCDYPDVFPEELPRLPLVWEVEFGIELVPGTTPISTALYRMAPTELKELKTQLQELVDRGFARPSSSPWGAPVLFVKKKDGTMRLCINYRQLNKVTIKNKYPLPRIDDLFDQLKGASVFSKIDLRSGYYQLRVRDSDIPKTAFRTRYGHYEFLVMPFGLTNAPAVFMDLMNRIFRPYLDRFVVVFIDDILVYSRNETEHAEHLRLVLRILRDKQLYAKFSKCEFWLREVSFLGHVVSASGIRVDPSKITAILNWKSPRNITEVRSFLGLAGYYRRFVKGFSTIATPMTRLLQKDVKFVWSEKCQRSFDQLKTYLTEAPVLVQPESGKEFVIYSDASLLGLGCVLMQEGRVVAYASRQLKPQEKNYPTHDLELAAIVFALKIWRHYLFGERCHVYSDHKNLKYLMTQRELNLRQRRWLELLKDYELVIDYHPGKANVVADALRRKSLFALRAINVHLSALSDSALVVELKARPLWIHQIKAQKVDGEMVAKQAECATGMESEFQIDDDDCLRFKNQLCVPRNSDLISMILNEAHNSRMSIHPGSTKMYNDLKCQFWWSGMKRDISDFVSKCLVCQQVKAEHQVPSGLLQPIMIPEWKWDRITMDFVSGLPLSSSKKDAIWVIVDRLTKSTHFISVRMDYSLDKLAELYVSQIVKLHGVPISIVSDRDPRFTSRFWKKLQEALGTNLHFSTAFHPQTDGQSERIIQILEDMLRCCILEFSGSWERYLPLIEFAYNNSFQSSIKMAPYEALYGRKCRPPLFWTELSESKIFGVDLIKDAEQKVKIISESLKAASDRQKSYADLKRKNIEYQIGDKVFLKVSPWKKVLRFGRKGKLSPRFIGPYEISERIGLVAYRLILPPELEKIHNVFHVSTLRRYRSDLSHIINPLEIEIQPDLSYEEEPVCILAHEVKELRNKKIPLVKVLWVKHGVEEATWELEDTMKDRYPNLFTGKIFRGRKIL</sequence>
<dbReference type="GO" id="GO:0003677">
    <property type="term" value="F:DNA binding"/>
    <property type="evidence" value="ECO:0007669"/>
    <property type="project" value="UniProtKB-KW"/>
</dbReference>
<dbReference type="Gene3D" id="4.10.60.10">
    <property type="entry name" value="Zinc finger, CCHC-type"/>
    <property type="match status" value="1"/>
</dbReference>
<evidence type="ECO:0000259" key="20">
    <source>
        <dbReference type="PROSITE" id="PS50994"/>
    </source>
</evidence>
<dbReference type="EC" id="2.7.7.49" evidence="1"/>
<feature type="compositionally biased region" description="Polar residues" evidence="17">
    <location>
        <begin position="170"/>
        <end position="182"/>
    </location>
</feature>
<evidence type="ECO:0000259" key="19">
    <source>
        <dbReference type="PROSITE" id="PS50878"/>
    </source>
</evidence>
<dbReference type="Gene3D" id="2.40.70.10">
    <property type="entry name" value="Acid Proteases"/>
    <property type="match status" value="1"/>
</dbReference>
<dbReference type="Pfam" id="PF08284">
    <property type="entry name" value="RVP_2"/>
    <property type="match status" value="1"/>
</dbReference>